<reference evidence="1" key="2">
    <citation type="submission" date="2020-03" db="EMBL/GenBank/DDBJ databases">
        <title>The second near-complete assembly of the hexaploid bread wheat (Triticum aestivum) genome.</title>
        <authorList>
            <person name="Zimin A.V."/>
            <person name="Puiu D."/>
            <person name="Shumante A."/>
            <person name="Alonge M."/>
            <person name="Salzberg S.L."/>
        </authorList>
    </citation>
    <scope>NUCLEOTIDE SEQUENCE</scope>
    <source>
        <tissue evidence="1">Leaf</tissue>
    </source>
</reference>
<proteinExistence type="predicted"/>
<protein>
    <submittedName>
        <fullName evidence="1">Uncharacterized protein</fullName>
    </submittedName>
</protein>
<dbReference type="Proteomes" id="UP000815260">
    <property type="component" value="Chromosome 1D"/>
</dbReference>
<sequence>MRVYLDSKNNN</sequence>
<comment type="caution">
    <text evidence="1">The sequence shown here is derived from an EMBL/GenBank/DDBJ whole genome shotgun (WGS) entry which is preliminary data.</text>
</comment>
<dbReference type="EMBL" id="CM022213">
    <property type="protein sequence ID" value="KAF6996266.1"/>
    <property type="molecule type" value="Genomic_DNA"/>
</dbReference>
<organism evidence="1">
    <name type="scientific">Triticum aestivum</name>
    <name type="common">Wheat</name>
    <dbReference type="NCBI Taxonomy" id="4565"/>
    <lineage>
        <taxon>Eukaryota</taxon>
        <taxon>Viridiplantae</taxon>
        <taxon>Streptophyta</taxon>
        <taxon>Embryophyta</taxon>
        <taxon>Tracheophyta</taxon>
        <taxon>Spermatophyta</taxon>
        <taxon>Magnoliopsida</taxon>
        <taxon>Liliopsida</taxon>
        <taxon>Poales</taxon>
        <taxon>Poaceae</taxon>
        <taxon>BOP clade</taxon>
        <taxon>Pooideae</taxon>
        <taxon>Triticodae</taxon>
        <taxon>Triticeae</taxon>
        <taxon>Triticinae</taxon>
        <taxon>Triticum</taxon>
    </lineage>
</organism>
<accession>A0A9R1DQV2</accession>
<evidence type="ECO:0000313" key="1">
    <source>
        <dbReference type="EMBL" id="KAF6996266.1"/>
    </source>
</evidence>
<gene>
    <name evidence="1" type="ORF">CFC21_012621</name>
</gene>
<name>A0A9R1DQV2_WHEAT</name>
<reference evidence="1" key="1">
    <citation type="journal article" date="2017" name="Gigascience">
        <title>The first near-complete assembly of the hexaploid bread wheat genome, Triticum aestivum.</title>
        <authorList>
            <person name="Zimin A.V."/>
            <person name="Puiu D."/>
            <person name="Hall R."/>
            <person name="Kingan S."/>
            <person name="Clavijo B.J."/>
            <person name="Salzberg S.L."/>
        </authorList>
    </citation>
    <scope>NUCLEOTIDE SEQUENCE</scope>
    <source>
        <tissue evidence="1">Leaf</tissue>
    </source>
</reference>
<feature type="non-terminal residue" evidence="1">
    <location>
        <position position="11"/>
    </location>
</feature>